<dbReference type="Pfam" id="PF00078">
    <property type="entry name" value="RVT_1"/>
    <property type="match status" value="1"/>
</dbReference>
<dbReference type="CDD" id="cd01650">
    <property type="entry name" value="RT_nLTR_like"/>
    <property type="match status" value="1"/>
</dbReference>
<dbReference type="PANTHER" id="PTHR33116">
    <property type="entry name" value="REVERSE TRANSCRIPTASE ZINC-BINDING DOMAIN-CONTAINING PROTEIN-RELATED-RELATED"/>
    <property type="match status" value="1"/>
</dbReference>
<dbReference type="SUPFAM" id="SSF53098">
    <property type="entry name" value="Ribonuclease H-like"/>
    <property type="match status" value="1"/>
</dbReference>
<keyword evidence="4" id="KW-1185">Reference proteome</keyword>
<dbReference type="SUPFAM" id="SSF56672">
    <property type="entry name" value="DNA/RNA polymerases"/>
    <property type="match status" value="1"/>
</dbReference>
<dbReference type="PROSITE" id="PS50879">
    <property type="entry name" value="RNASE_H_1"/>
    <property type="match status" value="1"/>
</dbReference>
<feature type="domain" description="Reverse transcriptase" evidence="1">
    <location>
        <begin position="34"/>
        <end position="315"/>
    </location>
</feature>
<gene>
    <name evidence="3" type="ORF">QN277_014390</name>
</gene>
<dbReference type="InterPro" id="IPR044730">
    <property type="entry name" value="RNase_H-like_dom_plant"/>
</dbReference>
<dbReference type="Pfam" id="PF13966">
    <property type="entry name" value="zf-RVT"/>
    <property type="match status" value="1"/>
</dbReference>
<name>A0AAE1IMN7_9FABA</name>
<sequence>MGPYKAPGDDGFPPVFFQVNWNRVGPGICSFVKQVFGGSMSVRNANKTLITLIPKRDNPEYVQHFRPISLCTVHYKCVTKVITARLKGVMDDLISPFQASFIRGRQIQDNLIVGQEVLHTMKKARGRRGFMALKIDLEKAYDRLSWRFIQQTLIMAGLDRGLINLILDCVSSASYNVLWNGEKTEYFKPGRGIRQGDPISPYLFVLCIDRLSHLICDMVNEGKWVPIKTSRGGPNISHLMFADDLLLFGVASTEQASCMMECLNNFCEASGERVNTAKSSMFFSPRVSREVITQIQSITNMKITAEIGTYLGFPLSRKRKPTATFQYIVERVSAKLATWKANSLSMAGRITLAKSILSSVPLYPMQVAHVPLSICKEVERIQCNFIWGRRYHNVGWETITLPKHLGGLGIKQLAAMNSAFGCKLAWKLMTGEKGLWCDTLLHKYIVRNESEMFEVKAGDSALWKFVCKQKHIVEKGVRWRIRGGRLVKFFTDAWLSNDLFIKDYCLRPLSEAEWESKVADWILANTWDFNRLVTVVSREIIKRLAATHPPVLGAGQDVLMWGASSNGTFSVTTAYNIIVNPDPSLFHPGFKLIWKWSGAERVRVFMWLAFHDRLPTNVWRSRWSISSPLCNFCDGQEESVMHILRDCSYAKEMWYDLLNPTHVAVFFNARLKDWFCLNLKRELGKFSHLKWNTLFAVGIWKLWNWRNMMVFDSSFQKPRFPANVIVQVGPSFSYGGRQSVLFGASEERHGIWSPPPYDWCKINVDGAVTADGSLAGCGGVLRDARGVWLSGFSYHLGICSALEAEEWAFLKGLQFARNKGVDHLVVESDSWELISALSQPADVNGQSLVMAQIRDLLALDWSVQWKHAFREQNQVADRLAKEGLVISSIYDHCPSFLRSLIILDCVGVHSPLAS</sequence>
<dbReference type="GO" id="GO:0004523">
    <property type="term" value="F:RNA-DNA hybrid ribonuclease activity"/>
    <property type="evidence" value="ECO:0007669"/>
    <property type="project" value="InterPro"/>
</dbReference>
<dbReference type="InterPro" id="IPR043502">
    <property type="entry name" value="DNA/RNA_pol_sf"/>
</dbReference>
<comment type="caution">
    <text evidence="3">The sequence shown here is derived from an EMBL/GenBank/DDBJ whole genome shotgun (WGS) entry which is preliminary data.</text>
</comment>
<dbReference type="InterPro" id="IPR000477">
    <property type="entry name" value="RT_dom"/>
</dbReference>
<dbReference type="InterPro" id="IPR012337">
    <property type="entry name" value="RNaseH-like_sf"/>
</dbReference>
<proteinExistence type="predicted"/>
<dbReference type="Gene3D" id="3.30.420.10">
    <property type="entry name" value="Ribonuclease H-like superfamily/Ribonuclease H"/>
    <property type="match status" value="1"/>
</dbReference>
<reference evidence="3" key="1">
    <citation type="submission" date="2023-10" db="EMBL/GenBank/DDBJ databases">
        <title>Chromosome-level genome of the transformable northern wattle, Acacia crassicarpa.</title>
        <authorList>
            <person name="Massaro I."/>
            <person name="Sinha N.R."/>
            <person name="Poethig S."/>
            <person name="Leichty A.R."/>
        </authorList>
    </citation>
    <scope>NUCLEOTIDE SEQUENCE</scope>
    <source>
        <strain evidence="3">Acra3RX</strain>
        <tissue evidence="3">Leaf</tissue>
    </source>
</reference>
<evidence type="ECO:0000313" key="4">
    <source>
        <dbReference type="Proteomes" id="UP001293593"/>
    </source>
</evidence>
<dbReference type="InterPro" id="IPR036397">
    <property type="entry name" value="RNaseH_sf"/>
</dbReference>
<evidence type="ECO:0000259" key="1">
    <source>
        <dbReference type="PROSITE" id="PS50878"/>
    </source>
</evidence>
<evidence type="ECO:0000313" key="3">
    <source>
        <dbReference type="EMBL" id="KAK4252645.1"/>
    </source>
</evidence>
<dbReference type="CDD" id="cd06222">
    <property type="entry name" value="RNase_H_like"/>
    <property type="match status" value="1"/>
</dbReference>
<dbReference type="GO" id="GO:0003676">
    <property type="term" value="F:nucleic acid binding"/>
    <property type="evidence" value="ECO:0007669"/>
    <property type="project" value="InterPro"/>
</dbReference>
<feature type="domain" description="RNase H type-1" evidence="2">
    <location>
        <begin position="762"/>
        <end position="885"/>
    </location>
</feature>
<dbReference type="AlphaFoldDB" id="A0AAE1IMN7"/>
<organism evidence="3 4">
    <name type="scientific">Acacia crassicarpa</name>
    <name type="common">northern wattle</name>
    <dbReference type="NCBI Taxonomy" id="499986"/>
    <lineage>
        <taxon>Eukaryota</taxon>
        <taxon>Viridiplantae</taxon>
        <taxon>Streptophyta</taxon>
        <taxon>Embryophyta</taxon>
        <taxon>Tracheophyta</taxon>
        <taxon>Spermatophyta</taxon>
        <taxon>Magnoliopsida</taxon>
        <taxon>eudicotyledons</taxon>
        <taxon>Gunneridae</taxon>
        <taxon>Pentapetalae</taxon>
        <taxon>rosids</taxon>
        <taxon>fabids</taxon>
        <taxon>Fabales</taxon>
        <taxon>Fabaceae</taxon>
        <taxon>Caesalpinioideae</taxon>
        <taxon>mimosoid clade</taxon>
        <taxon>Acacieae</taxon>
        <taxon>Acacia</taxon>
    </lineage>
</organism>
<dbReference type="InterPro" id="IPR026960">
    <property type="entry name" value="RVT-Znf"/>
</dbReference>
<accession>A0AAE1IMN7</accession>
<evidence type="ECO:0008006" key="5">
    <source>
        <dbReference type="Google" id="ProtNLM"/>
    </source>
</evidence>
<dbReference type="PANTHER" id="PTHR33116:SF86">
    <property type="entry name" value="REVERSE TRANSCRIPTASE DOMAIN-CONTAINING PROTEIN"/>
    <property type="match status" value="1"/>
</dbReference>
<dbReference type="PROSITE" id="PS50878">
    <property type="entry name" value="RT_POL"/>
    <property type="match status" value="1"/>
</dbReference>
<dbReference type="Pfam" id="PF13456">
    <property type="entry name" value="RVT_3"/>
    <property type="match status" value="1"/>
</dbReference>
<evidence type="ECO:0000259" key="2">
    <source>
        <dbReference type="PROSITE" id="PS50879"/>
    </source>
</evidence>
<dbReference type="Proteomes" id="UP001293593">
    <property type="component" value="Unassembled WGS sequence"/>
</dbReference>
<dbReference type="InterPro" id="IPR002156">
    <property type="entry name" value="RNaseH_domain"/>
</dbReference>
<dbReference type="EMBL" id="JAWXYG010000022">
    <property type="protein sequence ID" value="KAK4252645.1"/>
    <property type="molecule type" value="Genomic_DNA"/>
</dbReference>
<protein>
    <recommendedName>
        <fullName evidence="5">Non-LTR retroelement reverse transcriptase</fullName>
    </recommendedName>
</protein>